<dbReference type="Proteomes" id="UP000800036">
    <property type="component" value="Unassembled WGS sequence"/>
</dbReference>
<keyword evidence="2" id="KW-0472">Membrane</keyword>
<keyword evidence="2" id="KW-0812">Transmembrane</keyword>
<sequence length="78" mass="8630">MRGSGGLVGECRVSKTRAGASRGRNKGAAHQTQKTRARARRRWSKSMNVGCLGWCVLMLAVASRYFCTRRCALLAWIT</sequence>
<dbReference type="AlphaFoldDB" id="A0A6A5VH67"/>
<protein>
    <submittedName>
        <fullName evidence="3">Uncharacterized protein</fullName>
    </submittedName>
</protein>
<accession>A0A6A5VH67</accession>
<feature type="compositionally biased region" description="Basic residues" evidence="1">
    <location>
        <begin position="23"/>
        <end position="41"/>
    </location>
</feature>
<gene>
    <name evidence="3" type="ORF">BU23DRAFT_29312</name>
</gene>
<feature type="transmembrane region" description="Helical" evidence="2">
    <location>
        <begin position="46"/>
        <end position="66"/>
    </location>
</feature>
<evidence type="ECO:0000256" key="2">
    <source>
        <dbReference type="SAM" id="Phobius"/>
    </source>
</evidence>
<keyword evidence="2" id="KW-1133">Transmembrane helix</keyword>
<keyword evidence="4" id="KW-1185">Reference proteome</keyword>
<dbReference type="EMBL" id="ML976666">
    <property type="protein sequence ID" value="KAF1976544.1"/>
    <property type="molecule type" value="Genomic_DNA"/>
</dbReference>
<evidence type="ECO:0000313" key="3">
    <source>
        <dbReference type="EMBL" id="KAF1976544.1"/>
    </source>
</evidence>
<name>A0A6A5VH67_9PLEO</name>
<reference evidence="3" key="1">
    <citation type="journal article" date="2020" name="Stud. Mycol.">
        <title>101 Dothideomycetes genomes: a test case for predicting lifestyles and emergence of pathogens.</title>
        <authorList>
            <person name="Haridas S."/>
            <person name="Albert R."/>
            <person name="Binder M."/>
            <person name="Bloem J."/>
            <person name="Labutti K."/>
            <person name="Salamov A."/>
            <person name="Andreopoulos B."/>
            <person name="Baker S."/>
            <person name="Barry K."/>
            <person name="Bills G."/>
            <person name="Bluhm B."/>
            <person name="Cannon C."/>
            <person name="Castanera R."/>
            <person name="Culley D."/>
            <person name="Daum C."/>
            <person name="Ezra D."/>
            <person name="Gonzalez J."/>
            <person name="Henrissat B."/>
            <person name="Kuo A."/>
            <person name="Liang C."/>
            <person name="Lipzen A."/>
            <person name="Lutzoni F."/>
            <person name="Magnuson J."/>
            <person name="Mondo S."/>
            <person name="Nolan M."/>
            <person name="Ohm R."/>
            <person name="Pangilinan J."/>
            <person name="Park H.-J."/>
            <person name="Ramirez L."/>
            <person name="Alfaro M."/>
            <person name="Sun H."/>
            <person name="Tritt A."/>
            <person name="Yoshinaga Y."/>
            <person name="Zwiers L.-H."/>
            <person name="Turgeon B."/>
            <person name="Goodwin S."/>
            <person name="Spatafora J."/>
            <person name="Crous P."/>
            <person name="Grigoriev I."/>
        </authorList>
    </citation>
    <scope>NUCLEOTIDE SEQUENCE</scope>
    <source>
        <strain evidence="3">CBS 107.79</strain>
    </source>
</reference>
<feature type="region of interest" description="Disordered" evidence="1">
    <location>
        <begin position="1"/>
        <end position="41"/>
    </location>
</feature>
<organism evidence="3 4">
    <name type="scientific">Bimuria novae-zelandiae CBS 107.79</name>
    <dbReference type="NCBI Taxonomy" id="1447943"/>
    <lineage>
        <taxon>Eukaryota</taxon>
        <taxon>Fungi</taxon>
        <taxon>Dikarya</taxon>
        <taxon>Ascomycota</taxon>
        <taxon>Pezizomycotina</taxon>
        <taxon>Dothideomycetes</taxon>
        <taxon>Pleosporomycetidae</taxon>
        <taxon>Pleosporales</taxon>
        <taxon>Massarineae</taxon>
        <taxon>Didymosphaeriaceae</taxon>
        <taxon>Bimuria</taxon>
    </lineage>
</organism>
<evidence type="ECO:0000313" key="4">
    <source>
        <dbReference type="Proteomes" id="UP000800036"/>
    </source>
</evidence>
<evidence type="ECO:0000256" key="1">
    <source>
        <dbReference type="SAM" id="MobiDB-lite"/>
    </source>
</evidence>
<proteinExistence type="predicted"/>